<feature type="signal peptide" evidence="2">
    <location>
        <begin position="1"/>
        <end position="23"/>
    </location>
</feature>
<keyword evidence="4" id="KW-1185">Reference proteome</keyword>
<name>A0A7W8NDN2_9DEIO</name>
<dbReference type="EMBL" id="JACHFL010000005">
    <property type="protein sequence ID" value="MBB5363404.1"/>
    <property type="molecule type" value="Genomic_DNA"/>
</dbReference>
<dbReference type="Proteomes" id="UP000552709">
    <property type="component" value="Unassembled WGS sequence"/>
</dbReference>
<gene>
    <name evidence="3" type="ORF">HNQ08_002502</name>
</gene>
<evidence type="ECO:0000256" key="1">
    <source>
        <dbReference type="SAM" id="MobiDB-lite"/>
    </source>
</evidence>
<keyword evidence="2" id="KW-0732">Signal</keyword>
<feature type="chain" id="PRO_5031364610" evidence="2">
    <location>
        <begin position="24"/>
        <end position="312"/>
    </location>
</feature>
<accession>A0A7W8NDN2</accession>
<dbReference type="RefSeq" id="WP_184132217.1">
    <property type="nucleotide sequence ID" value="NZ_JACHFL010000005.1"/>
</dbReference>
<evidence type="ECO:0000313" key="4">
    <source>
        <dbReference type="Proteomes" id="UP000552709"/>
    </source>
</evidence>
<feature type="region of interest" description="Disordered" evidence="1">
    <location>
        <begin position="178"/>
        <end position="207"/>
    </location>
</feature>
<sequence length="312" mass="32921">MNASACTMSVVLALGLLIPTAAAASTVPSSLAGEWYAGTVYPRSTYSRGSDGFRQAASTARRLNLRTDGTYELTRLDRSATVGYFGARMISCEQISVHWEAGTFTVAGGTLTLKPSTSQGVNGATPNGVNSGCIRFNGLPYTDKNLKPQPYLWKASSKTLSLSTRDAAQDYRRATTAELAHANTPAPAVPAPSPAPAAQPSRPPVPARVGAAGTWTGRFVTQGGAPLDVVLTLDDARNGIAGMVYSPDERYIGTAHGNTGAGQLTITLNLPDDTTAELRAEGRFDGDRYTGRFQAFVEEQPMATGTVTLERR</sequence>
<dbReference type="AlphaFoldDB" id="A0A7W8NDN2"/>
<reference evidence="3 4" key="1">
    <citation type="submission" date="2020-08" db="EMBL/GenBank/DDBJ databases">
        <title>Genomic Encyclopedia of Type Strains, Phase IV (KMG-IV): sequencing the most valuable type-strain genomes for metagenomic binning, comparative biology and taxonomic classification.</title>
        <authorList>
            <person name="Goeker M."/>
        </authorList>
    </citation>
    <scope>NUCLEOTIDE SEQUENCE [LARGE SCALE GENOMIC DNA]</scope>
    <source>
        <strain evidence="3 4">DSM 27939</strain>
    </source>
</reference>
<comment type="caution">
    <text evidence="3">The sequence shown here is derived from an EMBL/GenBank/DDBJ whole genome shotgun (WGS) entry which is preliminary data.</text>
</comment>
<protein>
    <submittedName>
        <fullName evidence="3">Uncharacterized protein</fullName>
    </submittedName>
</protein>
<proteinExistence type="predicted"/>
<organism evidence="3 4">
    <name type="scientific">Deinococcus humi</name>
    <dbReference type="NCBI Taxonomy" id="662880"/>
    <lineage>
        <taxon>Bacteria</taxon>
        <taxon>Thermotogati</taxon>
        <taxon>Deinococcota</taxon>
        <taxon>Deinococci</taxon>
        <taxon>Deinococcales</taxon>
        <taxon>Deinococcaceae</taxon>
        <taxon>Deinococcus</taxon>
    </lineage>
</organism>
<evidence type="ECO:0000313" key="3">
    <source>
        <dbReference type="EMBL" id="MBB5363404.1"/>
    </source>
</evidence>
<evidence type="ECO:0000256" key="2">
    <source>
        <dbReference type="SAM" id="SignalP"/>
    </source>
</evidence>
<feature type="compositionally biased region" description="Pro residues" evidence="1">
    <location>
        <begin position="187"/>
        <end position="206"/>
    </location>
</feature>